<reference evidence="3 4" key="1">
    <citation type="submission" date="2020-03" db="EMBL/GenBank/DDBJ databases">
        <title>Roseomonas stagni sp. nov., isolated from pond water in Japan.</title>
        <authorList>
            <person name="Furuhata K."/>
            <person name="Miyamoto H."/>
            <person name="Goto K."/>
        </authorList>
    </citation>
    <scope>NUCLEOTIDE SEQUENCE [LARGE SCALE GENOMIC DNA]</scope>
    <source>
        <strain evidence="3 4">PeD5</strain>
    </source>
</reference>
<dbReference type="InterPro" id="IPR050261">
    <property type="entry name" value="FrsA_esterase"/>
</dbReference>
<keyword evidence="4" id="KW-1185">Reference proteome</keyword>
<comment type="caution">
    <text evidence="3">The sequence shown here is derived from an EMBL/GenBank/DDBJ whole genome shotgun (WGS) entry which is preliminary data.</text>
</comment>
<proteinExistence type="inferred from homology"/>
<dbReference type="InterPro" id="IPR000073">
    <property type="entry name" value="AB_hydrolase_1"/>
</dbReference>
<comment type="similarity">
    <text evidence="1">Belongs to the AB hydrolase superfamily. FUS2 hydrolase family.</text>
</comment>
<dbReference type="PRINTS" id="PR00111">
    <property type="entry name" value="ABHYDROLASE"/>
</dbReference>
<gene>
    <name evidence="3" type="ORF">G3576_10115</name>
</gene>
<dbReference type="Gene3D" id="3.40.50.1820">
    <property type="entry name" value="alpha/beta hydrolase"/>
    <property type="match status" value="1"/>
</dbReference>
<protein>
    <submittedName>
        <fullName evidence="3">Alpha/beta hydrolase</fullName>
    </submittedName>
</protein>
<sequence>MDTPVSFVSDGIDIAGDLHIPDGTPPGTRLPAFIVLHGFIGSKDKSHAEIMARLLESFGYAVLRMDFRGCGKSGGKRGYVLCHDQVADAKNALNWLSQRPEIDPTRIGIIGHSFGAAVACYAGAVDQRFAAVISSCGWGHGERKFMGQHPGEAWPKFLAMLAANRAHKEKTGEALTVPRFDVVPMQEHLRKNLSPNALMEVSADTAQSMFDFKAEEVVHWISPRPVLFIHGADDTVTPTEQSIRLWEKAGQPKDLVLITGTDHFPLAAGNQRTAGILKGWLDVHFPVAKA</sequence>
<dbReference type="RefSeq" id="WP_164694265.1">
    <property type="nucleotide sequence ID" value="NZ_JAAIKB010000003.1"/>
</dbReference>
<keyword evidence="3" id="KW-0378">Hydrolase</keyword>
<dbReference type="InterPro" id="IPR029058">
    <property type="entry name" value="AB_hydrolase_fold"/>
</dbReference>
<dbReference type="AlphaFoldDB" id="A0A6M1LK69"/>
<name>A0A6M1LK69_9PROT</name>
<dbReference type="Pfam" id="PF12146">
    <property type="entry name" value="Hydrolase_4"/>
    <property type="match status" value="1"/>
</dbReference>
<dbReference type="GO" id="GO:0016787">
    <property type="term" value="F:hydrolase activity"/>
    <property type="evidence" value="ECO:0007669"/>
    <property type="project" value="UniProtKB-KW"/>
</dbReference>
<evidence type="ECO:0000256" key="1">
    <source>
        <dbReference type="ARBA" id="ARBA00038115"/>
    </source>
</evidence>
<dbReference type="SUPFAM" id="SSF53474">
    <property type="entry name" value="alpha/beta-Hydrolases"/>
    <property type="match status" value="1"/>
</dbReference>
<dbReference type="PANTHER" id="PTHR22946:SF0">
    <property type="entry name" value="DIENELACTONE HYDROLASE DOMAIN-CONTAINING PROTEIN"/>
    <property type="match status" value="1"/>
</dbReference>
<evidence type="ECO:0000313" key="3">
    <source>
        <dbReference type="EMBL" id="NGM20369.1"/>
    </source>
</evidence>
<dbReference type="PANTHER" id="PTHR22946">
    <property type="entry name" value="DIENELACTONE HYDROLASE DOMAIN-CONTAINING PROTEIN-RELATED"/>
    <property type="match status" value="1"/>
</dbReference>
<evidence type="ECO:0000259" key="2">
    <source>
        <dbReference type="Pfam" id="PF12146"/>
    </source>
</evidence>
<dbReference type="InterPro" id="IPR022742">
    <property type="entry name" value="Hydrolase_4"/>
</dbReference>
<evidence type="ECO:0000313" key="4">
    <source>
        <dbReference type="Proteomes" id="UP000475385"/>
    </source>
</evidence>
<organism evidence="3 4">
    <name type="scientific">Falsiroseomonas algicola</name>
    <dbReference type="NCBI Taxonomy" id="2716930"/>
    <lineage>
        <taxon>Bacteria</taxon>
        <taxon>Pseudomonadati</taxon>
        <taxon>Pseudomonadota</taxon>
        <taxon>Alphaproteobacteria</taxon>
        <taxon>Acetobacterales</taxon>
        <taxon>Roseomonadaceae</taxon>
        <taxon>Falsiroseomonas</taxon>
    </lineage>
</organism>
<accession>A0A6M1LK69</accession>
<feature type="domain" description="Serine aminopeptidase S33" evidence="2">
    <location>
        <begin position="33"/>
        <end position="263"/>
    </location>
</feature>
<dbReference type="Proteomes" id="UP000475385">
    <property type="component" value="Unassembled WGS sequence"/>
</dbReference>
<dbReference type="EMBL" id="JAAIKB010000003">
    <property type="protein sequence ID" value="NGM20369.1"/>
    <property type="molecule type" value="Genomic_DNA"/>
</dbReference>